<evidence type="ECO:0000259" key="2">
    <source>
        <dbReference type="Pfam" id="PF13439"/>
    </source>
</evidence>
<dbReference type="Pfam" id="PF13439">
    <property type="entry name" value="Glyco_transf_4"/>
    <property type="match status" value="1"/>
</dbReference>
<organism evidence="3 4">
    <name type="scientific">Flavobacterium noncentrifugens</name>
    <dbReference type="NCBI Taxonomy" id="1128970"/>
    <lineage>
        <taxon>Bacteria</taxon>
        <taxon>Pseudomonadati</taxon>
        <taxon>Bacteroidota</taxon>
        <taxon>Flavobacteriia</taxon>
        <taxon>Flavobacteriales</taxon>
        <taxon>Flavobacteriaceae</taxon>
        <taxon>Flavobacterium</taxon>
    </lineage>
</organism>
<dbReference type="RefSeq" id="WP_091392880.1">
    <property type="nucleotide sequence ID" value="NZ_BKAI01000003.1"/>
</dbReference>
<dbReference type="Gene3D" id="3.40.50.2000">
    <property type="entry name" value="Glycogen Phosphorylase B"/>
    <property type="match status" value="2"/>
</dbReference>
<dbReference type="AlphaFoldDB" id="A0A1G8VAR7"/>
<dbReference type="SUPFAM" id="SSF53756">
    <property type="entry name" value="UDP-Glycosyltransferase/glycogen phosphorylase"/>
    <property type="match status" value="1"/>
</dbReference>
<dbReference type="OrthoDB" id="823685at2"/>
<evidence type="ECO:0000259" key="1">
    <source>
        <dbReference type="Pfam" id="PF00534"/>
    </source>
</evidence>
<gene>
    <name evidence="3" type="ORF">SAMN04487935_1260</name>
</gene>
<feature type="domain" description="Glycosyl transferase family 1" evidence="1">
    <location>
        <begin position="176"/>
        <end position="331"/>
    </location>
</feature>
<keyword evidence="3" id="KW-0808">Transferase</keyword>
<dbReference type="Proteomes" id="UP000199580">
    <property type="component" value="Unassembled WGS sequence"/>
</dbReference>
<reference evidence="3 4" key="1">
    <citation type="submission" date="2016-10" db="EMBL/GenBank/DDBJ databases">
        <authorList>
            <person name="de Groot N.N."/>
        </authorList>
    </citation>
    <scope>NUCLEOTIDE SEQUENCE [LARGE SCALE GENOMIC DNA]</scope>
    <source>
        <strain evidence="3 4">CGMCC 1.10076</strain>
    </source>
</reference>
<feature type="domain" description="Glycosyltransferase subfamily 4-like N-terminal" evidence="2">
    <location>
        <begin position="13"/>
        <end position="162"/>
    </location>
</feature>
<dbReference type="CDD" id="cd03811">
    <property type="entry name" value="GT4_GT28_WabH-like"/>
    <property type="match status" value="1"/>
</dbReference>
<dbReference type="Pfam" id="PF00534">
    <property type="entry name" value="Glycos_transf_1"/>
    <property type="match status" value="1"/>
</dbReference>
<dbReference type="InterPro" id="IPR001296">
    <property type="entry name" value="Glyco_trans_1"/>
</dbReference>
<protein>
    <submittedName>
        <fullName evidence="3">Glycosyltransferase involved in cell wall bisynthesis</fullName>
    </submittedName>
</protein>
<name>A0A1G8VAR7_9FLAO</name>
<dbReference type="EMBL" id="FNEZ01000002">
    <property type="protein sequence ID" value="SDJ63093.1"/>
    <property type="molecule type" value="Genomic_DNA"/>
</dbReference>
<dbReference type="GO" id="GO:0016757">
    <property type="term" value="F:glycosyltransferase activity"/>
    <property type="evidence" value="ECO:0007669"/>
    <property type="project" value="InterPro"/>
</dbReference>
<sequence length="357" mass="39869">MRILQIIDSLETGGAERVAVNYANALAKKAAFSGLAATRKEGSLKNQIAADVAYLFLDRKGKFDLGAIFRLKSFCKTHQVDFVQAHGTSFFTAVLLKFIHPKISIIWHDHYGMSEFLDARKATALKIASFFFSGIVAVNTILQQWALKELHCKKVVYLPNFTNYGKEIAETVLNGSNGKRILCLANLRAQKDHFLLIEVAKQLKESHPDWTFHLVGKDFEDGYSKQVRNAILTENLQEHVFLYGSKNDTENIIKQSEIAILTSGSEGLPVALLEYGLFKKPVVLTNVGEIPLIVKDGKNGFTVPAGNAPLFYDALTRLIENPDLRADFGNELYSVIQANNSEEAVVNQFLSWIKKMN</sequence>
<evidence type="ECO:0000313" key="4">
    <source>
        <dbReference type="Proteomes" id="UP000199580"/>
    </source>
</evidence>
<dbReference type="STRING" id="1128970.SAMN04487935_1260"/>
<accession>A0A1G8VAR7</accession>
<evidence type="ECO:0000313" key="3">
    <source>
        <dbReference type="EMBL" id="SDJ63093.1"/>
    </source>
</evidence>
<keyword evidence="4" id="KW-1185">Reference proteome</keyword>
<proteinExistence type="predicted"/>
<dbReference type="PANTHER" id="PTHR12526">
    <property type="entry name" value="GLYCOSYLTRANSFERASE"/>
    <property type="match status" value="1"/>
</dbReference>
<dbReference type="InterPro" id="IPR028098">
    <property type="entry name" value="Glyco_trans_4-like_N"/>
</dbReference>